<keyword evidence="1" id="KW-0479">Metal-binding</keyword>
<dbReference type="PANTHER" id="PTHR10587:SF133">
    <property type="entry name" value="CHITIN DEACETYLASE 1-RELATED"/>
    <property type="match status" value="1"/>
</dbReference>
<dbReference type="RefSeq" id="WP_235960449.1">
    <property type="nucleotide sequence ID" value="NZ_WEGH01000004.1"/>
</dbReference>
<protein>
    <recommendedName>
        <fullName evidence="3">NodB homology domain-containing protein</fullName>
    </recommendedName>
</protein>
<evidence type="ECO:0000259" key="3">
    <source>
        <dbReference type="PROSITE" id="PS51677"/>
    </source>
</evidence>
<dbReference type="InterPro" id="IPR011330">
    <property type="entry name" value="Glyco_hydro/deAcase_b/a-brl"/>
</dbReference>
<dbReference type="InterPro" id="IPR002509">
    <property type="entry name" value="NODB_dom"/>
</dbReference>
<feature type="domain" description="NodB homology" evidence="3">
    <location>
        <begin position="59"/>
        <end position="235"/>
    </location>
</feature>
<evidence type="ECO:0000256" key="2">
    <source>
        <dbReference type="ARBA" id="ARBA00022801"/>
    </source>
</evidence>
<evidence type="ECO:0000313" key="5">
    <source>
        <dbReference type="Proteomes" id="UP000487268"/>
    </source>
</evidence>
<reference evidence="4 5" key="1">
    <citation type="submission" date="2019-10" db="EMBL/GenBank/DDBJ databases">
        <title>Actinomadura rubteroloni sp. nov. and Actinomadura macrotermitis sp. nov., isolated from the gut of fungus growing-termite Macrotermes natalensis.</title>
        <authorList>
            <person name="Benndorf R."/>
            <person name="Martin K."/>
            <person name="Kuefner M."/>
            <person name="De Beer W."/>
            <person name="Kaster A.-K."/>
            <person name="Vollmers J."/>
            <person name="Poulsen M."/>
            <person name="Beemelmanns C."/>
        </authorList>
    </citation>
    <scope>NUCLEOTIDE SEQUENCE [LARGE SCALE GENOMIC DNA]</scope>
    <source>
        <strain evidence="4 5">RB68</strain>
    </source>
</reference>
<dbReference type="Proteomes" id="UP000487268">
    <property type="component" value="Unassembled WGS sequence"/>
</dbReference>
<accession>A0A7K0C5K1</accession>
<dbReference type="Gene3D" id="3.20.20.370">
    <property type="entry name" value="Glycoside hydrolase/deacetylase"/>
    <property type="match status" value="1"/>
</dbReference>
<name>A0A7K0C5K1_9ACTN</name>
<evidence type="ECO:0000256" key="1">
    <source>
        <dbReference type="ARBA" id="ARBA00022723"/>
    </source>
</evidence>
<keyword evidence="2" id="KW-0378">Hydrolase</keyword>
<dbReference type="GO" id="GO:0016020">
    <property type="term" value="C:membrane"/>
    <property type="evidence" value="ECO:0007669"/>
    <property type="project" value="TreeGrafter"/>
</dbReference>
<dbReference type="PROSITE" id="PS51677">
    <property type="entry name" value="NODB"/>
    <property type="match status" value="1"/>
</dbReference>
<dbReference type="CDD" id="cd10917">
    <property type="entry name" value="CE4_NodB_like_6s_7s"/>
    <property type="match status" value="1"/>
</dbReference>
<dbReference type="PROSITE" id="PS51257">
    <property type="entry name" value="PROKAR_LIPOPROTEIN"/>
    <property type="match status" value="1"/>
</dbReference>
<organism evidence="4 5">
    <name type="scientific">Actinomadura macrotermitis</name>
    <dbReference type="NCBI Taxonomy" id="2585200"/>
    <lineage>
        <taxon>Bacteria</taxon>
        <taxon>Bacillati</taxon>
        <taxon>Actinomycetota</taxon>
        <taxon>Actinomycetes</taxon>
        <taxon>Streptosporangiales</taxon>
        <taxon>Thermomonosporaceae</taxon>
        <taxon>Actinomadura</taxon>
    </lineage>
</organism>
<dbReference type="GO" id="GO:0005975">
    <property type="term" value="P:carbohydrate metabolic process"/>
    <property type="evidence" value="ECO:0007669"/>
    <property type="project" value="InterPro"/>
</dbReference>
<gene>
    <name evidence="4" type="ORF">ACRB68_64990</name>
</gene>
<dbReference type="InterPro" id="IPR050248">
    <property type="entry name" value="Polysacc_deacetylase_ArnD"/>
</dbReference>
<dbReference type="EMBL" id="WEGH01000004">
    <property type="protein sequence ID" value="MQY08392.1"/>
    <property type="molecule type" value="Genomic_DNA"/>
</dbReference>
<evidence type="ECO:0000313" key="4">
    <source>
        <dbReference type="EMBL" id="MQY08392.1"/>
    </source>
</evidence>
<dbReference type="AlphaFoldDB" id="A0A7K0C5K1"/>
<keyword evidence="5" id="KW-1185">Reference proteome</keyword>
<dbReference type="SUPFAM" id="SSF88713">
    <property type="entry name" value="Glycoside hydrolase/deacetylase"/>
    <property type="match status" value="1"/>
</dbReference>
<dbReference type="GO" id="GO:0016810">
    <property type="term" value="F:hydrolase activity, acting on carbon-nitrogen (but not peptide) bonds"/>
    <property type="evidence" value="ECO:0007669"/>
    <property type="project" value="InterPro"/>
</dbReference>
<dbReference type="PANTHER" id="PTHR10587">
    <property type="entry name" value="GLYCOSYL TRANSFERASE-RELATED"/>
    <property type="match status" value="1"/>
</dbReference>
<dbReference type="Pfam" id="PF01522">
    <property type="entry name" value="Polysacc_deac_1"/>
    <property type="match status" value="1"/>
</dbReference>
<comment type="caution">
    <text evidence="4">The sequence shown here is derived from an EMBL/GenBank/DDBJ whole genome shotgun (WGS) entry which is preliminary data.</text>
</comment>
<sequence length="257" mass="27657">MQGAARRAAWVVIALVGCGWLSALPSRTADDRAPMTAGILARPVAQERPVPRVDCARARCVALTFDDGPAGGTAGLLAILAGRGVKATFFVVGRNVAERPDLVRQEAAAGHEVGDHGYTHADLGKASAAKIDQELTRTQEVIRQATGTTPVLMRPPYGSTGRALTEAVKRRGMAQIMWTVDPVDWKVRDTRAVERRILDQARPGSILLVHDIHPTSVAAVPAIIDGLRRKGYVFATVSELIGRPLVPGRRYDRRPSP</sequence>
<proteinExistence type="predicted"/>
<dbReference type="GO" id="GO:0046872">
    <property type="term" value="F:metal ion binding"/>
    <property type="evidence" value="ECO:0007669"/>
    <property type="project" value="UniProtKB-KW"/>
</dbReference>